<dbReference type="KEGG" id="stim:H1B31_04930"/>
<dbReference type="Proteomes" id="UP000515480">
    <property type="component" value="Chromosome"/>
</dbReference>
<evidence type="ECO:0000259" key="1">
    <source>
        <dbReference type="Pfam" id="PF18813"/>
    </source>
</evidence>
<evidence type="ECO:0000313" key="2">
    <source>
        <dbReference type="EMBL" id="QNH55271.1"/>
    </source>
</evidence>
<organism evidence="2 3">
    <name type="scientific">Selenomonas timonae</name>
    <dbReference type="NCBI Taxonomy" id="2754044"/>
    <lineage>
        <taxon>Bacteria</taxon>
        <taxon>Bacillati</taxon>
        <taxon>Bacillota</taxon>
        <taxon>Negativicutes</taxon>
        <taxon>Selenomonadales</taxon>
        <taxon>Selenomonadaceae</taxon>
        <taxon>Selenomonas</taxon>
    </lineage>
</organism>
<protein>
    <recommendedName>
        <fullName evidence="1">Phage-Barnase-EndoU-ColicinE5/D-RelE like nuclease 4 domain-containing protein</fullName>
    </recommendedName>
</protein>
<evidence type="ECO:0000313" key="3">
    <source>
        <dbReference type="Proteomes" id="UP000515480"/>
    </source>
</evidence>
<dbReference type="Pfam" id="PF18813">
    <property type="entry name" value="PBECR4"/>
    <property type="match status" value="1"/>
</dbReference>
<name>A0A7G7VMC8_9FIRM</name>
<reference evidence="2 3" key="1">
    <citation type="submission" date="2020-07" db="EMBL/GenBank/DDBJ databases">
        <title>Complete genome and description of Selenomonas timonensis sp. nov., a new bacterium isolated from a gingivitis subject.</title>
        <authorList>
            <person name="Antezack A."/>
        </authorList>
    </citation>
    <scope>NUCLEOTIDE SEQUENCE [LARGE SCALE GENOMIC DNA]</scope>
    <source>
        <strain evidence="2 3">Marseille-Q3039</strain>
    </source>
</reference>
<sequence length="209" mass="24258">MKKYSCDEAIQILHRSAIAYREKLAGRVFIVVYRDESVEGGTAYKRIVFSTSNFQHLTGVRYTDKADAKVFFQMCCNNRLSPSKLRFSKDGVTHLKLAVLPYLADVMYNRFWIGTSINNDIYINADYFVGDTKNHLSLGIRHANRKDVPVSLKNQSVRHNVDKIRVVYAVYSRSVSRENLWECVYIDQKIAHEANKEVLPKEIRELWSE</sequence>
<dbReference type="AlphaFoldDB" id="A0A7G7VMC8"/>
<dbReference type="RefSeq" id="WP_185981119.1">
    <property type="nucleotide sequence ID" value="NZ_CP060204.1"/>
</dbReference>
<gene>
    <name evidence="2" type="ORF">H1B31_04930</name>
</gene>
<dbReference type="EMBL" id="CP060204">
    <property type="protein sequence ID" value="QNH55271.1"/>
    <property type="molecule type" value="Genomic_DNA"/>
</dbReference>
<proteinExistence type="predicted"/>
<dbReference type="InterPro" id="IPR041420">
    <property type="entry name" value="PBECR4"/>
</dbReference>
<accession>A0A7G7VMC8</accession>
<keyword evidence="3" id="KW-1185">Reference proteome</keyword>
<feature type="domain" description="Phage-Barnase-EndoU-ColicinE5/D-RelE like nuclease 4" evidence="1">
    <location>
        <begin position="12"/>
        <end position="185"/>
    </location>
</feature>